<dbReference type="eggNOG" id="ENOG502TJ6D">
    <property type="taxonomic scope" value="Eukaryota"/>
</dbReference>
<dbReference type="Proteomes" id="UP000095282">
    <property type="component" value="Unplaced"/>
</dbReference>
<feature type="compositionally biased region" description="Basic and acidic residues" evidence="1">
    <location>
        <begin position="667"/>
        <end position="692"/>
    </location>
</feature>
<reference evidence="3" key="1">
    <citation type="submission" date="2016-11" db="UniProtKB">
        <authorList>
            <consortium name="WormBaseParasite"/>
        </authorList>
    </citation>
    <scope>IDENTIFICATION</scope>
</reference>
<evidence type="ECO:0000313" key="2">
    <source>
        <dbReference type="Proteomes" id="UP000095282"/>
    </source>
</evidence>
<feature type="region of interest" description="Disordered" evidence="1">
    <location>
        <begin position="720"/>
        <end position="748"/>
    </location>
</feature>
<dbReference type="WBParaSite" id="Csp11.Scaffold629.g14033.t1">
    <property type="protein sequence ID" value="Csp11.Scaffold629.g14033.t1"/>
    <property type="gene ID" value="Csp11.Scaffold629.g14033"/>
</dbReference>
<organism evidence="2 3">
    <name type="scientific">Caenorhabditis tropicalis</name>
    <dbReference type="NCBI Taxonomy" id="1561998"/>
    <lineage>
        <taxon>Eukaryota</taxon>
        <taxon>Metazoa</taxon>
        <taxon>Ecdysozoa</taxon>
        <taxon>Nematoda</taxon>
        <taxon>Chromadorea</taxon>
        <taxon>Rhabditida</taxon>
        <taxon>Rhabditina</taxon>
        <taxon>Rhabditomorpha</taxon>
        <taxon>Rhabditoidea</taxon>
        <taxon>Rhabditidae</taxon>
        <taxon>Peloderinae</taxon>
        <taxon>Caenorhabditis</taxon>
    </lineage>
</organism>
<name>A0A1I7U1Y7_9PELO</name>
<feature type="compositionally biased region" description="Basic residues" evidence="1">
    <location>
        <begin position="259"/>
        <end position="268"/>
    </location>
</feature>
<protein>
    <submittedName>
        <fullName evidence="3">Trithorax group protein osa</fullName>
    </submittedName>
</protein>
<feature type="region of interest" description="Disordered" evidence="1">
    <location>
        <begin position="240"/>
        <end position="341"/>
    </location>
</feature>
<feature type="compositionally biased region" description="Basic residues" evidence="1">
    <location>
        <begin position="209"/>
        <end position="218"/>
    </location>
</feature>
<feature type="compositionally biased region" description="Low complexity" evidence="1">
    <location>
        <begin position="587"/>
        <end position="597"/>
    </location>
</feature>
<keyword evidence="2" id="KW-1185">Reference proteome</keyword>
<feature type="region of interest" description="Disordered" evidence="1">
    <location>
        <begin position="583"/>
        <end position="696"/>
    </location>
</feature>
<feature type="compositionally biased region" description="Polar residues" evidence="1">
    <location>
        <begin position="162"/>
        <end position="181"/>
    </location>
</feature>
<evidence type="ECO:0000256" key="1">
    <source>
        <dbReference type="SAM" id="MobiDB-lite"/>
    </source>
</evidence>
<feature type="compositionally biased region" description="Polar residues" evidence="1">
    <location>
        <begin position="635"/>
        <end position="645"/>
    </location>
</feature>
<dbReference type="AlphaFoldDB" id="A0A1I7U1Y7"/>
<proteinExistence type="predicted"/>
<feature type="compositionally biased region" description="Polar residues" evidence="1">
    <location>
        <begin position="44"/>
        <end position="83"/>
    </location>
</feature>
<feature type="region of interest" description="Disordered" evidence="1">
    <location>
        <begin position="1"/>
        <end position="222"/>
    </location>
</feature>
<evidence type="ECO:0000313" key="3">
    <source>
        <dbReference type="WBParaSite" id="Csp11.Scaffold629.g14033.t1"/>
    </source>
</evidence>
<accession>A0A1I7U1Y7</accession>
<sequence>MQNSYRPRGGGYSQGEQGSSSNASHRDYRQNENYRNGRGRGFHGQTSYQGSNQPNRSMSSSNYQVSATNKSFNQSNRSHSTGQYDPYGMANHYHQRQQNEQQWRGRSFSRGPSYQVYAPQSSGRGCHGSGSYSHAAPQQPMNPRGRGQNRGNASKSRRDCSQHQFQHNRGNFNQGPSNMNKSFGGYLGEEGDDSVFLEEPGQKVQAHPNRYHPGRSNRVRQAGGYRNNLDMNKSFGGYLQNGNSSVLDHGAHQFGQHRQSTRGRRQQRGNKNNMNKSFDQRREHSVPQKHHQMHPNELAQKVSKMTVHDKPSASATNSKMPVKTVPPKKSGPKKRAKKATDSLNHTLPARCLDETMNDDGVNLNHTIGGTVPKSILKREGLVRTKSVVFATPPTPRDLWSPMRTRITSSVFGLTPKKSKENMIFGEEQPKPSSLFNFEQELVRPPMWKHSVKLHVHEMIVVNTDAQFVGFYMIHCGMMNPMPDLIVKEGGLFFLFPNTKNLMKMPPSFLFNVYPTEEHALGELVAGRYYYLNDVDNDMVDIHTVPNKFTISNLPEGLLDPHKYNPEVKSKKYLDMVLAEFAKKKDQSTQSASGSGSAPKPLPLPEPVVAEATVSTSEPPVAVEPPQVKTPVVEASDQNACTPQTRSGKKRRLEFTPLRTSTPRKSNQQKDSDERDVKKPKSSERRVQREKSDSVYTRWGIFAETPRVPISERLAMRSFSRRRDPFGESPEELACLNAEDTKDSTPSPP</sequence>